<protein>
    <submittedName>
        <fullName evidence="3">Uncharacterized protein</fullName>
    </submittedName>
</protein>
<name>A0A915EWZ9_9BILA</name>
<evidence type="ECO:0000256" key="1">
    <source>
        <dbReference type="SAM" id="MobiDB-lite"/>
    </source>
</evidence>
<organism evidence="2 3">
    <name type="scientific">Ditylenchus dipsaci</name>
    <dbReference type="NCBI Taxonomy" id="166011"/>
    <lineage>
        <taxon>Eukaryota</taxon>
        <taxon>Metazoa</taxon>
        <taxon>Ecdysozoa</taxon>
        <taxon>Nematoda</taxon>
        <taxon>Chromadorea</taxon>
        <taxon>Rhabditida</taxon>
        <taxon>Tylenchina</taxon>
        <taxon>Tylenchomorpha</taxon>
        <taxon>Sphaerularioidea</taxon>
        <taxon>Anguinidae</taxon>
        <taxon>Anguininae</taxon>
        <taxon>Ditylenchus</taxon>
    </lineage>
</organism>
<evidence type="ECO:0000313" key="3">
    <source>
        <dbReference type="WBParaSite" id="jg991"/>
    </source>
</evidence>
<dbReference type="AlphaFoldDB" id="A0A915EWZ9"/>
<dbReference type="WBParaSite" id="jg991">
    <property type="protein sequence ID" value="jg991"/>
    <property type="gene ID" value="jg991"/>
</dbReference>
<proteinExistence type="predicted"/>
<accession>A0A915EWZ9</accession>
<sequence>MPQSAPAVKDLKKRQEEGGQVQASEVPHRHARWYGSCSLQVHRCSNLNVSSYCSRSKMSPAISLPKTATKALNFASNDTYKYLFVKRYVRKRTSGNSLLEIRPLKELLVPRHLLSSILLISLEFVWLSARCFS</sequence>
<feature type="region of interest" description="Disordered" evidence="1">
    <location>
        <begin position="1"/>
        <end position="22"/>
    </location>
</feature>
<keyword evidence="2" id="KW-1185">Reference proteome</keyword>
<evidence type="ECO:0000313" key="2">
    <source>
        <dbReference type="Proteomes" id="UP000887574"/>
    </source>
</evidence>
<dbReference type="Proteomes" id="UP000887574">
    <property type="component" value="Unplaced"/>
</dbReference>
<reference evidence="3" key="1">
    <citation type="submission" date="2022-11" db="UniProtKB">
        <authorList>
            <consortium name="WormBaseParasite"/>
        </authorList>
    </citation>
    <scope>IDENTIFICATION</scope>
</reference>